<reference evidence="1 2" key="1">
    <citation type="submission" date="2024-05" db="EMBL/GenBank/DDBJ databases">
        <title>Genome sequencing and assembly of Indian major carp, Cirrhinus mrigala (Hamilton, 1822).</title>
        <authorList>
            <person name="Mohindra V."/>
            <person name="Chowdhury L.M."/>
            <person name="Lal K."/>
            <person name="Jena J.K."/>
        </authorList>
    </citation>
    <scope>NUCLEOTIDE SEQUENCE [LARGE SCALE GENOMIC DNA]</scope>
    <source>
        <strain evidence="1">CM1030</strain>
        <tissue evidence="1">Blood</tissue>
    </source>
</reference>
<dbReference type="AlphaFoldDB" id="A0ABD0P4J9"/>
<keyword evidence="2" id="KW-1185">Reference proteome</keyword>
<dbReference type="Gene3D" id="1.10.510.10">
    <property type="entry name" value="Transferase(Phosphotransferase) domain 1"/>
    <property type="match status" value="1"/>
</dbReference>
<dbReference type="EMBL" id="JAMKFB020000018">
    <property type="protein sequence ID" value="KAL0169024.1"/>
    <property type="molecule type" value="Genomic_DNA"/>
</dbReference>
<dbReference type="Proteomes" id="UP001529510">
    <property type="component" value="Unassembled WGS sequence"/>
</dbReference>
<evidence type="ECO:0000313" key="1">
    <source>
        <dbReference type="EMBL" id="KAL0169024.1"/>
    </source>
</evidence>
<sequence>MNLEGCDLLAEKVDRAEFVGLLKKMLLIDAEERIAPSDALSHPFVTMQHLLDFPHSNHVKSCFHIMDVCCSRPGGYESLNRTKAPFVRTVPNTGAAPNITLPFCKVTGIHTQ</sequence>
<protein>
    <submittedName>
        <fullName evidence="1">Uncharacterized protein</fullName>
    </submittedName>
</protein>
<dbReference type="InterPro" id="IPR011009">
    <property type="entry name" value="Kinase-like_dom_sf"/>
</dbReference>
<comment type="caution">
    <text evidence="1">The sequence shown here is derived from an EMBL/GenBank/DDBJ whole genome shotgun (WGS) entry which is preliminary data.</text>
</comment>
<dbReference type="SUPFAM" id="SSF56112">
    <property type="entry name" value="Protein kinase-like (PK-like)"/>
    <property type="match status" value="1"/>
</dbReference>
<feature type="non-terminal residue" evidence="1">
    <location>
        <position position="112"/>
    </location>
</feature>
<gene>
    <name evidence="1" type="ORF">M9458_037246</name>
</gene>
<proteinExistence type="predicted"/>
<name>A0ABD0P4J9_CIRMR</name>
<evidence type="ECO:0000313" key="2">
    <source>
        <dbReference type="Proteomes" id="UP001529510"/>
    </source>
</evidence>
<organism evidence="1 2">
    <name type="scientific">Cirrhinus mrigala</name>
    <name type="common">Mrigala</name>
    <dbReference type="NCBI Taxonomy" id="683832"/>
    <lineage>
        <taxon>Eukaryota</taxon>
        <taxon>Metazoa</taxon>
        <taxon>Chordata</taxon>
        <taxon>Craniata</taxon>
        <taxon>Vertebrata</taxon>
        <taxon>Euteleostomi</taxon>
        <taxon>Actinopterygii</taxon>
        <taxon>Neopterygii</taxon>
        <taxon>Teleostei</taxon>
        <taxon>Ostariophysi</taxon>
        <taxon>Cypriniformes</taxon>
        <taxon>Cyprinidae</taxon>
        <taxon>Labeoninae</taxon>
        <taxon>Labeonini</taxon>
        <taxon>Cirrhinus</taxon>
    </lineage>
</organism>
<accession>A0ABD0P4J9</accession>